<evidence type="ECO:0000313" key="1">
    <source>
        <dbReference type="EMBL" id="GAG61501.1"/>
    </source>
</evidence>
<gene>
    <name evidence="1" type="ORF">S01H4_10089</name>
</gene>
<sequence>MTEMLKDDVLANVLYIDLSQKKYWVARREDLFEK</sequence>
<comment type="caution">
    <text evidence="1">The sequence shown here is derived from an EMBL/GenBank/DDBJ whole genome shotgun (WGS) entry which is preliminary data.</text>
</comment>
<feature type="non-terminal residue" evidence="1">
    <location>
        <position position="34"/>
    </location>
</feature>
<dbReference type="EMBL" id="BART01003787">
    <property type="protein sequence ID" value="GAG61501.1"/>
    <property type="molecule type" value="Genomic_DNA"/>
</dbReference>
<dbReference type="AlphaFoldDB" id="X1ANQ9"/>
<organism evidence="1">
    <name type="scientific">marine sediment metagenome</name>
    <dbReference type="NCBI Taxonomy" id="412755"/>
    <lineage>
        <taxon>unclassified sequences</taxon>
        <taxon>metagenomes</taxon>
        <taxon>ecological metagenomes</taxon>
    </lineage>
</organism>
<proteinExistence type="predicted"/>
<name>X1ANQ9_9ZZZZ</name>
<reference evidence="1" key="1">
    <citation type="journal article" date="2014" name="Front. Microbiol.">
        <title>High frequency of phylogenetically diverse reductive dehalogenase-homologous genes in deep subseafloor sedimentary metagenomes.</title>
        <authorList>
            <person name="Kawai M."/>
            <person name="Futagami T."/>
            <person name="Toyoda A."/>
            <person name="Takaki Y."/>
            <person name="Nishi S."/>
            <person name="Hori S."/>
            <person name="Arai W."/>
            <person name="Tsubouchi T."/>
            <person name="Morono Y."/>
            <person name="Uchiyama I."/>
            <person name="Ito T."/>
            <person name="Fujiyama A."/>
            <person name="Inagaki F."/>
            <person name="Takami H."/>
        </authorList>
    </citation>
    <scope>NUCLEOTIDE SEQUENCE</scope>
    <source>
        <strain evidence="1">Expedition CK06-06</strain>
    </source>
</reference>
<protein>
    <submittedName>
        <fullName evidence="1">Uncharacterized protein</fullName>
    </submittedName>
</protein>
<accession>X1ANQ9</accession>